<evidence type="ECO:0000259" key="4">
    <source>
        <dbReference type="PROSITE" id="PS50995"/>
    </source>
</evidence>
<dbReference type="Gene3D" id="1.10.10.10">
    <property type="entry name" value="Winged helix-like DNA-binding domain superfamily/Winged helix DNA-binding domain"/>
    <property type="match status" value="1"/>
</dbReference>
<keyword evidence="1" id="KW-0805">Transcription regulation</keyword>
<dbReference type="PANTHER" id="PTHR42756:SF1">
    <property type="entry name" value="TRANSCRIPTIONAL REPRESSOR OF EMRAB OPERON"/>
    <property type="match status" value="1"/>
</dbReference>
<dbReference type="SMART" id="SM00347">
    <property type="entry name" value="HTH_MARR"/>
    <property type="match status" value="1"/>
</dbReference>
<evidence type="ECO:0000256" key="2">
    <source>
        <dbReference type="ARBA" id="ARBA00023125"/>
    </source>
</evidence>
<dbReference type="Pfam" id="PF01047">
    <property type="entry name" value="MarR"/>
    <property type="match status" value="1"/>
</dbReference>
<keyword evidence="6" id="KW-1185">Reference proteome</keyword>
<evidence type="ECO:0000313" key="5">
    <source>
        <dbReference type="EMBL" id="REG24756.1"/>
    </source>
</evidence>
<gene>
    <name evidence="5" type="ORF">DFR63_1063</name>
</gene>
<dbReference type="EMBL" id="QUMW01000010">
    <property type="protein sequence ID" value="REG24756.1"/>
    <property type="molecule type" value="Genomic_DNA"/>
</dbReference>
<dbReference type="AlphaFoldDB" id="A0A3E0AYD7"/>
<dbReference type="InterPro" id="IPR036388">
    <property type="entry name" value="WH-like_DNA-bd_sf"/>
</dbReference>
<evidence type="ECO:0000256" key="1">
    <source>
        <dbReference type="ARBA" id="ARBA00023015"/>
    </source>
</evidence>
<dbReference type="PRINTS" id="PR00598">
    <property type="entry name" value="HTHMARR"/>
</dbReference>
<keyword evidence="2" id="KW-0238">DNA-binding</keyword>
<dbReference type="InterPro" id="IPR000835">
    <property type="entry name" value="HTH_MarR-typ"/>
</dbReference>
<dbReference type="GO" id="GO:0003677">
    <property type="term" value="F:DNA binding"/>
    <property type="evidence" value="ECO:0007669"/>
    <property type="project" value="UniProtKB-KW"/>
</dbReference>
<feature type="domain" description="HTH marR-type" evidence="4">
    <location>
        <begin position="1"/>
        <end position="139"/>
    </location>
</feature>
<evidence type="ECO:0000256" key="3">
    <source>
        <dbReference type="ARBA" id="ARBA00023163"/>
    </source>
</evidence>
<reference evidence="5 6" key="1">
    <citation type="submission" date="2018-08" db="EMBL/GenBank/DDBJ databases">
        <title>Genomic Encyclopedia of Type Strains, Phase IV (KMG-IV): sequencing the most valuable type-strain genomes for metagenomic binning, comparative biology and taxonomic classification.</title>
        <authorList>
            <person name="Goeker M."/>
        </authorList>
    </citation>
    <scope>NUCLEOTIDE SEQUENCE [LARGE SCALE GENOMIC DNA]</scope>
    <source>
        <strain evidence="5 6">DSM 17274</strain>
    </source>
</reference>
<dbReference type="RefSeq" id="WP_115884892.1">
    <property type="nucleotide sequence ID" value="NZ_CBCSHX010000002.1"/>
</dbReference>
<dbReference type="GO" id="GO:0003700">
    <property type="term" value="F:DNA-binding transcription factor activity"/>
    <property type="evidence" value="ECO:0007669"/>
    <property type="project" value="InterPro"/>
</dbReference>
<dbReference type="SUPFAM" id="SSF46785">
    <property type="entry name" value="Winged helix' DNA-binding domain"/>
    <property type="match status" value="1"/>
</dbReference>
<accession>A0A3E0AYD7</accession>
<dbReference type="InterPro" id="IPR036390">
    <property type="entry name" value="WH_DNA-bd_sf"/>
</dbReference>
<dbReference type="PANTHER" id="PTHR42756">
    <property type="entry name" value="TRANSCRIPTIONAL REGULATOR, MARR"/>
    <property type="match status" value="1"/>
</dbReference>
<proteinExistence type="predicted"/>
<dbReference type="Proteomes" id="UP000257076">
    <property type="component" value="Unassembled WGS sequence"/>
</dbReference>
<sequence>MTRMEESLKAFVGIKRTNDILEKLVKNDAQQYGLNISEFAVLELLYNKGPQPINRIQERILIANSSTTYILDKLQQKGYIIRKRDENDRRSMKAALTEEGESLIARIFPAHSELLAGLFTALSDEELSAFREMLKKISASAHSSN</sequence>
<dbReference type="PROSITE" id="PS50995">
    <property type="entry name" value="HTH_MARR_2"/>
    <property type="match status" value="1"/>
</dbReference>
<evidence type="ECO:0000313" key="6">
    <source>
        <dbReference type="Proteomes" id="UP000257076"/>
    </source>
</evidence>
<comment type="caution">
    <text evidence="5">The sequence shown here is derived from an EMBL/GenBank/DDBJ whole genome shotgun (WGS) entry which is preliminary data.</text>
</comment>
<protein>
    <submittedName>
        <fullName evidence="5">MarR family 2-MHQ and catechol resistance regulon transcriptional repressor</fullName>
    </submittedName>
</protein>
<keyword evidence="3" id="KW-0804">Transcription</keyword>
<name>A0A3E0AYD7_9STAP</name>
<organism evidence="5 6">
    <name type="scientific">Jeotgalicoccus halotolerans</name>
    <dbReference type="NCBI Taxonomy" id="157227"/>
    <lineage>
        <taxon>Bacteria</taxon>
        <taxon>Bacillati</taxon>
        <taxon>Bacillota</taxon>
        <taxon>Bacilli</taxon>
        <taxon>Bacillales</taxon>
        <taxon>Staphylococcaceae</taxon>
        <taxon>Jeotgalicoccus</taxon>
    </lineage>
</organism>
<dbReference type="OrthoDB" id="9799747at2"/>